<evidence type="ECO:0000259" key="1">
    <source>
        <dbReference type="SMART" id="SM00530"/>
    </source>
</evidence>
<accession>A0ABU7RUQ0</accession>
<name>A0ABU7RUQ0_9ACTN</name>
<evidence type="ECO:0000313" key="3">
    <source>
        <dbReference type="Proteomes" id="UP001332243"/>
    </source>
</evidence>
<dbReference type="Proteomes" id="UP001332243">
    <property type="component" value="Unassembled WGS sequence"/>
</dbReference>
<dbReference type="InterPro" id="IPR010982">
    <property type="entry name" value="Lambda_DNA-bd_dom_sf"/>
</dbReference>
<sequence>MGQVPKPLVPARSVLDYVGARIRYLRTTCGMSQAELGVRVFAHRDLVRRIETAERIPSREFIERCDQQLNGGGSLTRLLPLIERERLLRAARDGATPSTTFRSAATDRPVLDWLLATRSSSRRPAADDGDVANAAAMLERLRSEDHVRGAGAIYPTLAATLDGRLPSLATMAPNIATGMLELAGYEAVDLGVDGLAQQHYLHALDLSARSGNRLYGGYLVAVSLAHLALHCGDPGQALRLATAGLAGTEGQATPAIRAALRTVLARAHARCGDEAACAAALLQAEADLSRSRAGDEPGWISYFGEADLADEKAHCFFDLGLYELSQRETETALRLLPPDRARRVSIDTALQAAALARAGQLDKACATARRAVDHAAGLASFRTTHRIVLMLAELQPHADLPEVRETTDYAHAALRPLVTPA</sequence>
<dbReference type="SUPFAM" id="SSF47413">
    <property type="entry name" value="lambda repressor-like DNA-binding domains"/>
    <property type="match status" value="1"/>
</dbReference>
<evidence type="ECO:0000313" key="2">
    <source>
        <dbReference type="EMBL" id="MEE6260165.1"/>
    </source>
</evidence>
<dbReference type="RefSeq" id="WP_331215290.1">
    <property type="nucleotide sequence ID" value="NZ_JAZGQK010000013.1"/>
</dbReference>
<dbReference type="Gene3D" id="1.10.260.40">
    <property type="entry name" value="lambda repressor-like DNA-binding domains"/>
    <property type="match status" value="1"/>
</dbReference>
<organism evidence="2 3">
    <name type="scientific">Plantactinospora sonchi</name>
    <dbReference type="NCBI Taxonomy" id="1544735"/>
    <lineage>
        <taxon>Bacteria</taxon>
        <taxon>Bacillati</taxon>
        <taxon>Actinomycetota</taxon>
        <taxon>Actinomycetes</taxon>
        <taxon>Micromonosporales</taxon>
        <taxon>Micromonosporaceae</taxon>
        <taxon>Plantactinospora</taxon>
    </lineage>
</organism>
<feature type="domain" description="HTH cro/C1-type" evidence="1">
    <location>
        <begin position="21"/>
        <end position="76"/>
    </location>
</feature>
<keyword evidence="3" id="KW-1185">Reference proteome</keyword>
<gene>
    <name evidence="2" type="ORF">V1633_16870</name>
</gene>
<dbReference type="InterPro" id="IPR001387">
    <property type="entry name" value="Cro/C1-type_HTH"/>
</dbReference>
<dbReference type="SMART" id="SM00530">
    <property type="entry name" value="HTH_XRE"/>
    <property type="match status" value="1"/>
</dbReference>
<dbReference type="EMBL" id="JAZGQK010000013">
    <property type="protein sequence ID" value="MEE6260165.1"/>
    <property type="molecule type" value="Genomic_DNA"/>
</dbReference>
<reference evidence="2 3" key="1">
    <citation type="submission" date="2024-01" db="EMBL/GenBank/DDBJ databases">
        <title>Genome insights into Plantactinospora sonchi sp. nov.</title>
        <authorList>
            <person name="Wang L."/>
        </authorList>
    </citation>
    <scope>NUCLEOTIDE SEQUENCE [LARGE SCALE GENOMIC DNA]</scope>
    <source>
        <strain evidence="2 3">NEAU-QY2</strain>
    </source>
</reference>
<comment type="caution">
    <text evidence="2">The sequence shown here is derived from an EMBL/GenBank/DDBJ whole genome shotgun (WGS) entry which is preliminary data.</text>
</comment>
<proteinExistence type="predicted"/>
<protein>
    <submittedName>
        <fullName evidence="2">Helix-turn-helix transcriptional regulator</fullName>
    </submittedName>
</protein>
<dbReference type="CDD" id="cd00093">
    <property type="entry name" value="HTH_XRE"/>
    <property type="match status" value="1"/>
</dbReference>
<dbReference type="Pfam" id="PF13560">
    <property type="entry name" value="HTH_31"/>
    <property type="match status" value="1"/>
</dbReference>